<keyword evidence="2" id="KW-0288">FMN</keyword>
<evidence type="ECO:0000256" key="5">
    <source>
        <dbReference type="ARBA" id="ARBA00033748"/>
    </source>
</evidence>
<keyword evidence="8" id="KW-1185">Reference proteome</keyword>
<keyword evidence="3 7" id="KW-0560">Oxidoreductase</keyword>
<dbReference type="EMBL" id="JBHFNQ010000214">
    <property type="protein sequence ID" value="MFB2880970.1"/>
    <property type="molecule type" value="Genomic_DNA"/>
</dbReference>
<dbReference type="EC" id="1.-.-.-" evidence="7"/>
<evidence type="ECO:0000313" key="7">
    <source>
        <dbReference type="EMBL" id="MFB2880970.1"/>
    </source>
</evidence>
<dbReference type="PANTHER" id="PTHR30011">
    <property type="entry name" value="ALKANESULFONATE MONOOXYGENASE-RELATED"/>
    <property type="match status" value="1"/>
</dbReference>
<evidence type="ECO:0000256" key="1">
    <source>
        <dbReference type="ARBA" id="ARBA00022630"/>
    </source>
</evidence>
<keyword evidence="1" id="KW-0285">Flavoprotein</keyword>
<proteinExistence type="inferred from homology"/>
<dbReference type="NCBIfam" id="TIGR03860">
    <property type="entry name" value="FMN_nitrolo"/>
    <property type="match status" value="1"/>
</dbReference>
<comment type="caution">
    <text evidence="7">The sequence shown here is derived from an EMBL/GenBank/DDBJ whole genome shotgun (WGS) entry which is preliminary data.</text>
</comment>
<dbReference type="Pfam" id="PF00296">
    <property type="entry name" value="Bac_luciferase"/>
    <property type="match status" value="1"/>
</dbReference>
<dbReference type="SUPFAM" id="SSF51679">
    <property type="entry name" value="Bacterial luciferase-like"/>
    <property type="match status" value="1"/>
</dbReference>
<sequence length="458" mass="51110">MSNQPKQLRLGAFLMSSGHHLASWRYPEARADGGLSFDHFRQIAQTAERGKFDMIFFADGVAVRDRERGTEVLSRTGHLVHFEPLTLLSALSVVTEHIGLVATVSTTYNEPFHLARKFASLDYLSGGRAAWNLVTSASTAEARNFNLDKHPDHAPRYERALEFVEVVTKLWDSWEDDAFLRDQESGVYFDRDKLHVPDHKGKHFSVKGPLNVARPIQGYPVLVQAGSSEDGKNLAAQTAEVIFTAQQTLADAQAFYADVKGRLAKYGRYPDQLKIMPGIFPVIGSTEQEAKEKFAAIQALIHPQVGLSLLTGMLGEIDLSKYPLDGPLPEIPHTELHQSRQKLLVELAQKENLTIRQLYEAIAGARGHWQVVGTPEQIADKMEEWFRNGGADGFNVMPPYLPGGLTEFVDHVIPELQRRGLFRTEYEGRTLRENLGLSRPVNQFTQETTSPELVGVSA</sequence>
<name>A0ABV4XDU9_9CYAN</name>
<protein>
    <submittedName>
        <fullName evidence="7">LLM class flavin-dependent oxidoreductase</fullName>
        <ecNumber evidence="7">1.-.-.-</ecNumber>
    </submittedName>
</protein>
<evidence type="ECO:0000313" key="8">
    <source>
        <dbReference type="Proteomes" id="UP001576774"/>
    </source>
</evidence>
<feature type="domain" description="Luciferase-like" evidence="6">
    <location>
        <begin position="22"/>
        <end position="392"/>
    </location>
</feature>
<dbReference type="PIRSF" id="PIRSF000337">
    <property type="entry name" value="NTA_MOA"/>
    <property type="match status" value="1"/>
</dbReference>
<dbReference type="Proteomes" id="UP001576774">
    <property type="component" value="Unassembled WGS sequence"/>
</dbReference>
<reference evidence="7 8" key="1">
    <citation type="submission" date="2024-09" db="EMBL/GenBank/DDBJ databases">
        <title>Floridaenema gen nov. (Aerosakkonemataceae, Aerosakkonematales ord. nov., Cyanobacteria) from benthic tropical and subtropical fresh waters, with the description of four new species.</title>
        <authorList>
            <person name="Moretto J.A."/>
            <person name="Berthold D.E."/>
            <person name="Lefler F.W."/>
            <person name="Huang I.-S."/>
            <person name="Laughinghouse H. IV."/>
        </authorList>
    </citation>
    <scope>NUCLEOTIDE SEQUENCE [LARGE SCALE GENOMIC DNA]</scope>
    <source>
        <strain evidence="7 8">BLCC-F46</strain>
    </source>
</reference>
<keyword evidence="4" id="KW-0503">Monooxygenase</keyword>
<dbReference type="PANTHER" id="PTHR30011:SF16">
    <property type="entry name" value="C2H2 FINGER DOMAIN TRANSCRIPTION FACTOR (EUROFUNG)-RELATED"/>
    <property type="match status" value="1"/>
</dbReference>
<dbReference type="GO" id="GO:0016491">
    <property type="term" value="F:oxidoreductase activity"/>
    <property type="evidence" value="ECO:0007669"/>
    <property type="project" value="UniProtKB-KW"/>
</dbReference>
<evidence type="ECO:0000256" key="4">
    <source>
        <dbReference type="ARBA" id="ARBA00023033"/>
    </source>
</evidence>
<gene>
    <name evidence="7" type="ORF">ACE1CC_29315</name>
</gene>
<dbReference type="InterPro" id="IPR051260">
    <property type="entry name" value="Diverse_substr_monoxygenases"/>
</dbReference>
<comment type="similarity">
    <text evidence="5">Belongs to the NtaA/SnaA/DszA monooxygenase family.</text>
</comment>
<dbReference type="InterPro" id="IPR036661">
    <property type="entry name" value="Luciferase-like_sf"/>
</dbReference>
<organism evidence="7 8">
    <name type="scientific">Floridaenema aerugineum BLCC-F46</name>
    <dbReference type="NCBI Taxonomy" id="3153654"/>
    <lineage>
        <taxon>Bacteria</taxon>
        <taxon>Bacillati</taxon>
        <taxon>Cyanobacteriota</taxon>
        <taxon>Cyanophyceae</taxon>
        <taxon>Oscillatoriophycideae</taxon>
        <taxon>Aerosakkonematales</taxon>
        <taxon>Aerosakkonemataceae</taxon>
        <taxon>Floridanema</taxon>
        <taxon>Floridanema aerugineum</taxon>
    </lineage>
</organism>
<dbReference type="Gene3D" id="3.20.20.30">
    <property type="entry name" value="Luciferase-like domain"/>
    <property type="match status" value="1"/>
</dbReference>
<dbReference type="InterPro" id="IPR011251">
    <property type="entry name" value="Luciferase-like_dom"/>
</dbReference>
<dbReference type="CDD" id="cd01095">
    <property type="entry name" value="Nitrilotriacetate_monoxgenase"/>
    <property type="match status" value="1"/>
</dbReference>
<dbReference type="RefSeq" id="WP_413273964.1">
    <property type="nucleotide sequence ID" value="NZ_JBHFNQ010000214.1"/>
</dbReference>
<dbReference type="InterPro" id="IPR016215">
    <property type="entry name" value="NTA_MOA"/>
</dbReference>
<evidence type="ECO:0000259" key="6">
    <source>
        <dbReference type="Pfam" id="PF00296"/>
    </source>
</evidence>
<accession>A0ABV4XDU9</accession>
<evidence type="ECO:0000256" key="2">
    <source>
        <dbReference type="ARBA" id="ARBA00022643"/>
    </source>
</evidence>
<evidence type="ECO:0000256" key="3">
    <source>
        <dbReference type="ARBA" id="ARBA00023002"/>
    </source>
</evidence>